<dbReference type="PRINTS" id="PR00348">
    <property type="entry name" value="UBIQUITIN"/>
</dbReference>
<feature type="region of interest" description="Disordered" evidence="1">
    <location>
        <begin position="100"/>
        <end position="127"/>
    </location>
</feature>
<dbReference type="Gene3D" id="3.10.20.90">
    <property type="entry name" value="Phosphatidylinositol 3-kinase Catalytic Subunit, Chain A, domain 1"/>
    <property type="match status" value="1"/>
</dbReference>
<dbReference type="Pfam" id="PF00240">
    <property type="entry name" value="ubiquitin"/>
    <property type="match status" value="1"/>
</dbReference>
<accession>A0AAW0A4J8</accession>
<feature type="domain" description="Ubiquitin-like" evidence="2">
    <location>
        <begin position="349"/>
        <end position="424"/>
    </location>
</feature>
<evidence type="ECO:0000313" key="3">
    <source>
        <dbReference type="EMBL" id="KAK7001049.1"/>
    </source>
</evidence>
<gene>
    <name evidence="3" type="ORF">R3P38DRAFT_3052767</name>
</gene>
<dbReference type="PROSITE" id="PS50053">
    <property type="entry name" value="UBIQUITIN_2"/>
    <property type="match status" value="1"/>
</dbReference>
<proteinExistence type="predicted"/>
<evidence type="ECO:0000259" key="2">
    <source>
        <dbReference type="PROSITE" id="PS50053"/>
    </source>
</evidence>
<dbReference type="Proteomes" id="UP001362999">
    <property type="component" value="Unassembled WGS sequence"/>
</dbReference>
<evidence type="ECO:0000256" key="1">
    <source>
        <dbReference type="SAM" id="MobiDB-lite"/>
    </source>
</evidence>
<sequence length="643" mass="71294">MKSTVLTTVHVSRLQPGTTSVEAYNLINTYLPLDQPLAQLATILQPLIDEKISPESFQIYPGGPSSILTVTKGPSTFSKDLKINIDQPFAEYYRNYRRYHGQSLPPKTNSESHVEKGDGPPSRSNNTVILGPARFNFNRTLRVPDNATRYALPPGLGTFPIANVQDHADALPQQITKRGGYIMPLYQREALWISIGGEHCAIKVSVGGINAITGTKRDEKPPNNLQDYVVGGKQPWLDGIATEPGVVRQFVAMKLGHGYTVEEQLSDTRIGGIQIDVFPLLSDVVTFRTNFETTIERLDLSPRELNFGHKDSFIMTSTEFPIKSLRHMLQCASGKPVLEVVYRDRSKFPQVFVRTLLGKTITVEADLDETVWEFKVKIAVTQHIPPEEQRLLFRGKQLEDHETLDYCGIETQSTLHLALRLRGGGPTEKGETVRMGIVAGGKITQKIYQDTFSSVVYDEANAYRVFIHTVSSVAWEMITGVVCPVTPITPALYKACNYPWFKLYDEHLRTVHREGAFRTVRSIGMLDDATPPPYTFLDPRSPGKCNRHVSSPAACVARPCGHIACAQCFGETVLAGFRCTFCKEKVERFIGFTEPIPKIKPAGDGEAAWWEQEAQIGGVSSGSPDVVTLILEEDSVCGLHGCV</sequence>
<dbReference type="PANTHER" id="PTHR10666">
    <property type="entry name" value="UBIQUITIN"/>
    <property type="match status" value="1"/>
</dbReference>
<dbReference type="InterPro" id="IPR029071">
    <property type="entry name" value="Ubiquitin-like_domsf"/>
</dbReference>
<dbReference type="SMART" id="SM00213">
    <property type="entry name" value="UBQ"/>
    <property type="match status" value="1"/>
</dbReference>
<dbReference type="AlphaFoldDB" id="A0AAW0A4J8"/>
<comment type="caution">
    <text evidence="3">The sequence shown here is derived from an EMBL/GenBank/DDBJ whole genome shotgun (WGS) entry which is preliminary data.</text>
</comment>
<dbReference type="EMBL" id="JAWWNJ010000085">
    <property type="protein sequence ID" value="KAK7001049.1"/>
    <property type="molecule type" value="Genomic_DNA"/>
</dbReference>
<reference evidence="3 4" key="1">
    <citation type="journal article" date="2024" name="J Genomics">
        <title>Draft genome sequencing and assembly of Favolaschia claudopus CIRM-BRFM 2984 isolated from oak limbs.</title>
        <authorList>
            <person name="Navarro D."/>
            <person name="Drula E."/>
            <person name="Chaduli D."/>
            <person name="Cazenave R."/>
            <person name="Ahrendt S."/>
            <person name="Wang J."/>
            <person name="Lipzen A."/>
            <person name="Daum C."/>
            <person name="Barry K."/>
            <person name="Grigoriev I.V."/>
            <person name="Favel A."/>
            <person name="Rosso M.N."/>
            <person name="Martin F."/>
        </authorList>
    </citation>
    <scope>NUCLEOTIDE SEQUENCE [LARGE SCALE GENOMIC DNA]</scope>
    <source>
        <strain evidence="3 4">CIRM-BRFM 2984</strain>
    </source>
</reference>
<dbReference type="InterPro" id="IPR019956">
    <property type="entry name" value="Ubiquitin_dom"/>
</dbReference>
<name>A0AAW0A4J8_9AGAR</name>
<protein>
    <recommendedName>
        <fullName evidence="2">Ubiquitin-like domain-containing protein</fullName>
    </recommendedName>
</protein>
<evidence type="ECO:0000313" key="4">
    <source>
        <dbReference type="Proteomes" id="UP001362999"/>
    </source>
</evidence>
<keyword evidence="4" id="KW-1185">Reference proteome</keyword>
<organism evidence="3 4">
    <name type="scientific">Favolaschia claudopus</name>
    <dbReference type="NCBI Taxonomy" id="2862362"/>
    <lineage>
        <taxon>Eukaryota</taxon>
        <taxon>Fungi</taxon>
        <taxon>Dikarya</taxon>
        <taxon>Basidiomycota</taxon>
        <taxon>Agaricomycotina</taxon>
        <taxon>Agaricomycetes</taxon>
        <taxon>Agaricomycetidae</taxon>
        <taxon>Agaricales</taxon>
        <taxon>Marasmiineae</taxon>
        <taxon>Mycenaceae</taxon>
        <taxon>Favolaschia</taxon>
    </lineage>
</organism>
<dbReference type="SUPFAM" id="SSF54236">
    <property type="entry name" value="Ubiquitin-like"/>
    <property type="match status" value="1"/>
</dbReference>
<dbReference type="InterPro" id="IPR050158">
    <property type="entry name" value="Ubiquitin_ubiquitin-like"/>
</dbReference>
<dbReference type="InterPro" id="IPR000626">
    <property type="entry name" value="Ubiquitin-like_dom"/>
</dbReference>